<dbReference type="InterPro" id="IPR001245">
    <property type="entry name" value="Ser-Thr/Tyr_kinase_cat_dom"/>
</dbReference>
<comment type="similarity">
    <text evidence="7">Belongs to the protein kinase superfamily.</text>
</comment>
<evidence type="ECO:0000256" key="6">
    <source>
        <dbReference type="PROSITE-ProRule" id="PRU10141"/>
    </source>
</evidence>
<dbReference type="PANTHER" id="PTHR48016:SF56">
    <property type="entry name" value="MAPKK KINASE"/>
    <property type="match status" value="1"/>
</dbReference>
<evidence type="ECO:0000256" key="5">
    <source>
        <dbReference type="ARBA" id="ARBA00022840"/>
    </source>
</evidence>
<evidence type="ECO:0000256" key="1">
    <source>
        <dbReference type="ARBA" id="ARBA00022527"/>
    </source>
</evidence>
<feature type="binding site" evidence="6">
    <location>
        <position position="192"/>
    </location>
    <ligand>
        <name>ATP</name>
        <dbReference type="ChEBI" id="CHEBI:30616"/>
    </ligand>
</feature>
<proteinExistence type="inferred from homology"/>
<dbReference type="PANTHER" id="PTHR48016">
    <property type="entry name" value="MAP KINASE KINASE KINASE SSK2-RELATED-RELATED"/>
    <property type="match status" value="1"/>
</dbReference>
<feature type="compositionally biased region" description="Low complexity" evidence="8">
    <location>
        <begin position="33"/>
        <end position="43"/>
    </location>
</feature>
<dbReference type="AlphaFoldDB" id="T0QNU5"/>
<dbReference type="OMA" id="TNSAICM"/>
<dbReference type="GO" id="GO:0004674">
    <property type="term" value="F:protein serine/threonine kinase activity"/>
    <property type="evidence" value="ECO:0007669"/>
    <property type="project" value="UniProtKB-KW"/>
</dbReference>
<evidence type="ECO:0000256" key="8">
    <source>
        <dbReference type="SAM" id="MobiDB-lite"/>
    </source>
</evidence>
<keyword evidence="11" id="KW-1185">Reference proteome</keyword>
<dbReference type="OrthoDB" id="266718at2759"/>
<dbReference type="CDD" id="cd06606">
    <property type="entry name" value="STKc_MAPKKK"/>
    <property type="match status" value="1"/>
</dbReference>
<dbReference type="EMBL" id="JH767147">
    <property type="protein sequence ID" value="EQC36401.1"/>
    <property type="molecule type" value="Genomic_DNA"/>
</dbReference>
<evidence type="ECO:0000256" key="2">
    <source>
        <dbReference type="ARBA" id="ARBA00022679"/>
    </source>
</evidence>
<evidence type="ECO:0000313" key="11">
    <source>
        <dbReference type="Proteomes" id="UP000030762"/>
    </source>
</evidence>
<feature type="domain" description="Protein kinase" evidence="9">
    <location>
        <begin position="163"/>
        <end position="443"/>
    </location>
</feature>
<dbReference type="InParanoid" id="T0QNU5"/>
<keyword evidence="2" id="KW-0808">Transferase</keyword>
<dbReference type="SUPFAM" id="SSF56112">
    <property type="entry name" value="Protein kinase-like (PK-like)"/>
    <property type="match status" value="1"/>
</dbReference>
<accession>T0QNU5</accession>
<dbReference type="PROSITE" id="PS00107">
    <property type="entry name" value="PROTEIN_KINASE_ATP"/>
    <property type="match status" value="1"/>
</dbReference>
<evidence type="ECO:0000256" key="4">
    <source>
        <dbReference type="ARBA" id="ARBA00022777"/>
    </source>
</evidence>
<evidence type="ECO:0000256" key="7">
    <source>
        <dbReference type="RuleBase" id="RU000304"/>
    </source>
</evidence>
<dbReference type="VEuPathDB" id="FungiDB:SDRG_05859"/>
<keyword evidence="5 6" id="KW-0067">ATP-binding</keyword>
<dbReference type="SMART" id="SM00220">
    <property type="entry name" value="S_TKc"/>
    <property type="match status" value="1"/>
</dbReference>
<dbReference type="InterPro" id="IPR011009">
    <property type="entry name" value="Kinase-like_dom_sf"/>
</dbReference>
<organism evidence="10 11">
    <name type="scientific">Saprolegnia diclina (strain VS20)</name>
    <dbReference type="NCBI Taxonomy" id="1156394"/>
    <lineage>
        <taxon>Eukaryota</taxon>
        <taxon>Sar</taxon>
        <taxon>Stramenopiles</taxon>
        <taxon>Oomycota</taxon>
        <taxon>Saprolegniomycetes</taxon>
        <taxon>Saprolegniales</taxon>
        <taxon>Saprolegniaceae</taxon>
        <taxon>Saprolegnia</taxon>
    </lineage>
</organism>
<dbReference type="Gene3D" id="1.10.510.10">
    <property type="entry name" value="Transferase(Phosphotransferase) domain 1"/>
    <property type="match status" value="1"/>
</dbReference>
<dbReference type="Pfam" id="PF00069">
    <property type="entry name" value="Pkinase"/>
    <property type="match status" value="1"/>
</dbReference>
<feature type="region of interest" description="Disordered" evidence="8">
    <location>
        <begin position="1"/>
        <end position="46"/>
    </location>
</feature>
<dbReference type="PRINTS" id="PR00109">
    <property type="entry name" value="TYRKINASE"/>
</dbReference>
<keyword evidence="4 10" id="KW-0418">Kinase</keyword>
<dbReference type="GeneID" id="19946586"/>
<gene>
    <name evidence="10" type="ORF">SDRG_05859</name>
</gene>
<name>T0QNU5_SAPDV</name>
<dbReference type="InterPro" id="IPR000719">
    <property type="entry name" value="Prot_kinase_dom"/>
</dbReference>
<sequence length="444" mass="48384">MRDDDIQLRPSLSPRRPRGAAIIDNQGDVDGQSSSPASSSIAALDEKQPHMLLRLGRIREAPKGAAHALAITPKAPTRPRGNSLDSAKPELEHDDASAIVAHERQRHGHPLCVSSGTAAPALTASLSPLALLSPFTTKLDLQLSKSPVFRKTPLPWHKSRIQWKKGELIGEGTFGKVYKGLNSKTGELFAVKAIDLSGDDDKKKLAKLGEEIAVMKDLQHVHIVRYQGTDRDELHFYIFMEYVPNGSIASMLAQFGVFGVEMIQKFTRQILEGVAYLHSKGIIHRDIKGANVLVNEHGQAKLADFGCSKQVPSTTTTDSLEESLRSIRGSVPWMAPEVVQQTGHDCKADIWSVGATVLEMATAHHPWPANTNHLSVMYHLAVKPSSPPIPIDLPPLAKAFLARCFCIDARGPLATAMRTGYLAHARAGVERATATELLAHPFLR</sequence>
<keyword evidence="3 6" id="KW-0547">Nucleotide-binding</keyword>
<dbReference type="Gene3D" id="3.30.200.20">
    <property type="entry name" value="Phosphorylase Kinase, domain 1"/>
    <property type="match status" value="1"/>
</dbReference>
<dbReference type="Proteomes" id="UP000030762">
    <property type="component" value="Unassembled WGS sequence"/>
</dbReference>
<evidence type="ECO:0000313" key="10">
    <source>
        <dbReference type="EMBL" id="EQC36401.1"/>
    </source>
</evidence>
<dbReference type="InterPro" id="IPR008271">
    <property type="entry name" value="Ser/Thr_kinase_AS"/>
</dbReference>
<reference evidence="10 11" key="1">
    <citation type="submission" date="2012-04" db="EMBL/GenBank/DDBJ databases">
        <title>The Genome Sequence of Saprolegnia declina VS20.</title>
        <authorList>
            <consortium name="The Broad Institute Genome Sequencing Platform"/>
            <person name="Russ C."/>
            <person name="Nusbaum C."/>
            <person name="Tyler B."/>
            <person name="van West P."/>
            <person name="Dieguez-Uribeondo J."/>
            <person name="de Bruijn I."/>
            <person name="Tripathy S."/>
            <person name="Jiang R."/>
            <person name="Young S.K."/>
            <person name="Zeng Q."/>
            <person name="Gargeya S."/>
            <person name="Fitzgerald M."/>
            <person name="Haas B."/>
            <person name="Abouelleil A."/>
            <person name="Alvarado L."/>
            <person name="Arachchi H.M."/>
            <person name="Berlin A."/>
            <person name="Chapman S.B."/>
            <person name="Goldberg J."/>
            <person name="Griggs A."/>
            <person name="Gujja S."/>
            <person name="Hansen M."/>
            <person name="Howarth C."/>
            <person name="Imamovic A."/>
            <person name="Larimer J."/>
            <person name="McCowen C."/>
            <person name="Montmayeur A."/>
            <person name="Murphy C."/>
            <person name="Neiman D."/>
            <person name="Pearson M."/>
            <person name="Priest M."/>
            <person name="Roberts A."/>
            <person name="Saif S."/>
            <person name="Shea T."/>
            <person name="Sisk P."/>
            <person name="Sykes S."/>
            <person name="Wortman J."/>
            <person name="Nusbaum C."/>
            <person name="Birren B."/>
        </authorList>
    </citation>
    <scope>NUCLEOTIDE SEQUENCE [LARGE SCALE GENOMIC DNA]</scope>
    <source>
        <strain evidence="10 11">VS20</strain>
    </source>
</reference>
<keyword evidence="1 7" id="KW-0723">Serine/threonine-protein kinase</keyword>
<dbReference type="InterPro" id="IPR050538">
    <property type="entry name" value="MAP_kinase_kinase_kinase"/>
</dbReference>
<dbReference type="STRING" id="1156394.T0QNU5"/>
<evidence type="ECO:0000256" key="3">
    <source>
        <dbReference type="ARBA" id="ARBA00022741"/>
    </source>
</evidence>
<protein>
    <submittedName>
        <fullName evidence="10">STE/STE11 protein kinase</fullName>
    </submittedName>
</protein>
<dbReference type="eggNOG" id="KOG0198">
    <property type="taxonomic scope" value="Eukaryota"/>
</dbReference>
<dbReference type="RefSeq" id="XP_008609823.1">
    <property type="nucleotide sequence ID" value="XM_008611601.1"/>
</dbReference>
<dbReference type="PROSITE" id="PS50011">
    <property type="entry name" value="PROTEIN_KINASE_DOM"/>
    <property type="match status" value="1"/>
</dbReference>
<dbReference type="PROSITE" id="PS00108">
    <property type="entry name" value="PROTEIN_KINASE_ST"/>
    <property type="match status" value="1"/>
</dbReference>
<dbReference type="GO" id="GO:0005524">
    <property type="term" value="F:ATP binding"/>
    <property type="evidence" value="ECO:0007669"/>
    <property type="project" value="UniProtKB-UniRule"/>
</dbReference>
<evidence type="ECO:0000259" key="9">
    <source>
        <dbReference type="PROSITE" id="PS50011"/>
    </source>
</evidence>
<dbReference type="InterPro" id="IPR017441">
    <property type="entry name" value="Protein_kinase_ATP_BS"/>
</dbReference>